<feature type="compositionally biased region" description="Basic and acidic residues" evidence="3">
    <location>
        <begin position="186"/>
        <end position="202"/>
    </location>
</feature>
<dbReference type="Gene3D" id="1.10.530.10">
    <property type="match status" value="1"/>
</dbReference>
<name>A0A9X3IKZ3_9HYPH</name>
<dbReference type="PANTHER" id="PTHR37423">
    <property type="entry name" value="SOLUBLE LYTIC MUREIN TRANSGLYCOSYLASE-RELATED"/>
    <property type="match status" value="1"/>
</dbReference>
<feature type="domain" description="Transglycosylase SLT" evidence="5">
    <location>
        <begin position="37"/>
        <end position="135"/>
    </location>
</feature>
<dbReference type="AlphaFoldDB" id="A0A9X3IKZ3"/>
<dbReference type="InterPro" id="IPR023346">
    <property type="entry name" value="Lysozyme-like_dom_sf"/>
</dbReference>
<gene>
    <name evidence="6" type="ORF">OSH07_03865</name>
</gene>
<sequence length="322" mass="34593">MLLRPSGLAALLLVGAMLLPFAARAAEETTVQTLCRLIETAADAEGLPRDFFTRLIWRESSFRPHVTSGAGAQGIAQFMPGTAEEQGLDDPFDPELAIPASAKYLRSLKERFGNLGLAAAAYNAGPTRLARWIERGGYLPMETEDYVAFITGRSVQDWKGGEIETLDAPGSPKPDGKAEPGAPEPRPSDPRPIEARNDDPNPARKKAAAAASAEPKARDCVTLVAAIRAYRPSLIEGAYAPFGVQLSGNFSKSIAIASYHRQVARYPSLLEGKPTLILGSRIAGRGRRAFYRVRLPADTLAKANQICNALQRLGGACVVLRN</sequence>
<dbReference type="PANTHER" id="PTHR37423:SF2">
    <property type="entry name" value="MEMBRANE-BOUND LYTIC MUREIN TRANSGLYCOSYLASE C"/>
    <property type="match status" value="1"/>
</dbReference>
<accession>A0A9X3IKZ3</accession>
<evidence type="ECO:0000256" key="3">
    <source>
        <dbReference type="SAM" id="MobiDB-lite"/>
    </source>
</evidence>
<evidence type="ECO:0000256" key="4">
    <source>
        <dbReference type="SAM" id="SignalP"/>
    </source>
</evidence>
<dbReference type="InterPro" id="IPR008258">
    <property type="entry name" value="Transglycosylase_SLT_dom_1"/>
</dbReference>
<feature type="signal peptide" evidence="4">
    <location>
        <begin position="1"/>
        <end position="25"/>
    </location>
</feature>
<keyword evidence="4" id="KW-0732">Signal</keyword>
<dbReference type="Pfam" id="PF01464">
    <property type="entry name" value="SLT"/>
    <property type="match status" value="1"/>
</dbReference>
<evidence type="ECO:0000256" key="1">
    <source>
        <dbReference type="ARBA" id="ARBA00007734"/>
    </source>
</evidence>
<dbReference type="Proteomes" id="UP001144805">
    <property type="component" value="Unassembled WGS sequence"/>
</dbReference>
<protein>
    <submittedName>
        <fullName evidence="6">Lytic transglycosylase domain-containing protein</fullName>
    </submittedName>
</protein>
<comment type="similarity">
    <text evidence="1">Belongs to the transglycosylase Slt family.</text>
</comment>
<comment type="caution">
    <text evidence="6">The sequence shown here is derived from an EMBL/GenBank/DDBJ whole genome shotgun (WGS) entry which is preliminary data.</text>
</comment>
<evidence type="ECO:0000313" key="7">
    <source>
        <dbReference type="Proteomes" id="UP001144805"/>
    </source>
</evidence>
<evidence type="ECO:0000313" key="6">
    <source>
        <dbReference type="EMBL" id="MCX5568325.1"/>
    </source>
</evidence>
<keyword evidence="7" id="KW-1185">Reference proteome</keyword>
<evidence type="ECO:0000259" key="5">
    <source>
        <dbReference type="Pfam" id="PF01464"/>
    </source>
</evidence>
<proteinExistence type="inferred from homology"/>
<evidence type="ECO:0000256" key="2">
    <source>
        <dbReference type="ARBA" id="ARBA00009387"/>
    </source>
</evidence>
<reference evidence="6" key="1">
    <citation type="submission" date="2022-11" db="EMBL/GenBank/DDBJ databases">
        <title>Biodiversity and phylogenetic relationships of bacteria.</title>
        <authorList>
            <person name="Machado R.A.R."/>
            <person name="Bhat A."/>
            <person name="Loulou A."/>
            <person name="Kallel S."/>
        </authorList>
    </citation>
    <scope>NUCLEOTIDE SEQUENCE</scope>
    <source>
        <strain evidence="6">K-TC2</strain>
    </source>
</reference>
<dbReference type="EMBL" id="JAPKNK010000001">
    <property type="protein sequence ID" value="MCX5568325.1"/>
    <property type="molecule type" value="Genomic_DNA"/>
</dbReference>
<comment type="similarity">
    <text evidence="2">Belongs to the virb1 family.</text>
</comment>
<dbReference type="SUPFAM" id="SSF53955">
    <property type="entry name" value="Lysozyme-like"/>
    <property type="match status" value="1"/>
</dbReference>
<feature type="chain" id="PRO_5040962988" evidence="4">
    <location>
        <begin position="26"/>
        <end position="322"/>
    </location>
</feature>
<feature type="region of interest" description="Disordered" evidence="3">
    <location>
        <begin position="162"/>
        <end position="211"/>
    </location>
</feature>
<dbReference type="RefSeq" id="WP_266337272.1">
    <property type="nucleotide sequence ID" value="NZ_JAPKNK010000001.1"/>
</dbReference>
<organism evidence="6 7">
    <name type="scientific">Kaistia nematophila</name>
    <dbReference type="NCBI Taxonomy" id="2994654"/>
    <lineage>
        <taxon>Bacteria</taxon>
        <taxon>Pseudomonadati</taxon>
        <taxon>Pseudomonadota</taxon>
        <taxon>Alphaproteobacteria</taxon>
        <taxon>Hyphomicrobiales</taxon>
        <taxon>Kaistiaceae</taxon>
        <taxon>Kaistia</taxon>
    </lineage>
</organism>
<dbReference type="CDD" id="cd00254">
    <property type="entry name" value="LT-like"/>
    <property type="match status" value="1"/>
</dbReference>